<keyword evidence="3" id="KW-0687">Ribonucleoprotein</keyword>
<dbReference type="GO" id="GO:1990904">
    <property type="term" value="C:ribonucleoprotein complex"/>
    <property type="evidence" value="ECO:0007669"/>
    <property type="project" value="UniProtKB-KW"/>
</dbReference>
<dbReference type="SUPFAM" id="SSF47973">
    <property type="entry name" value="Ribosomal protein S7"/>
    <property type="match status" value="1"/>
</dbReference>
<comment type="similarity">
    <text evidence="1">Belongs to the universal ribosomal protein uS7 family.</text>
</comment>
<dbReference type="AlphaFoldDB" id="A0A2H9TP27"/>
<evidence type="ECO:0000256" key="2">
    <source>
        <dbReference type="ARBA" id="ARBA00022980"/>
    </source>
</evidence>
<evidence type="ECO:0000313" key="5">
    <source>
        <dbReference type="Proteomes" id="UP000240830"/>
    </source>
</evidence>
<evidence type="ECO:0000256" key="3">
    <source>
        <dbReference type="ARBA" id="ARBA00023274"/>
    </source>
</evidence>
<dbReference type="EMBL" id="MTSL01000065">
    <property type="protein sequence ID" value="PJF19410.1"/>
    <property type="molecule type" value="Genomic_DNA"/>
</dbReference>
<dbReference type="Gene3D" id="1.10.455.10">
    <property type="entry name" value="Ribosomal protein S7 domain"/>
    <property type="match status" value="1"/>
</dbReference>
<reference evidence="4 5" key="1">
    <citation type="submission" date="2016-10" db="EMBL/GenBank/DDBJ databases">
        <title>The genome of Paramicrosporidium saccamoebae is the missing link in understanding Cryptomycota and Microsporidia evolution.</title>
        <authorList>
            <person name="Quandt C.A."/>
            <person name="Beaudet D."/>
            <person name="Corsaro D."/>
            <person name="Michel R."/>
            <person name="Corradi N."/>
            <person name="James T."/>
        </authorList>
    </citation>
    <scope>NUCLEOTIDE SEQUENCE [LARGE SCALE GENOMIC DNA]</scope>
    <source>
        <strain evidence="4 5">KSL3</strain>
    </source>
</reference>
<accession>A0A2H9TP27</accession>
<evidence type="ECO:0000313" key="4">
    <source>
        <dbReference type="EMBL" id="PJF19410.1"/>
    </source>
</evidence>
<keyword evidence="5" id="KW-1185">Reference proteome</keyword>
<gene>
    <name evidence="4" type="ORF">PSACC_00761</name>
</gene>
<evidence type="ECO:0000256" key="1">
    <source>
        <dbReference type="ARBA" id="ARBA00007151"/>
    </source>
</evidence>
<dbReference type="OrthoDB" id="9972728at2759"/>
<dbReference type="Proteomes" id="UP000240830">
    <property type="component" value="Unassembled WGS sequence"/>
</dbReference>
<keyword evidence="2 4" id="KW-0689">Ribosomal protein</keyword>
<comment type="caution">
    <text evidence="4">The sequence shown here is derived from an EMBL/GenBank/DDBJ whole genome shotgun (WGS) entry which is preliminary data.</text>
</comment>
<proteinExistence type="inferred from homology"/>
<dbReference type="InterPro" id="IPR036823">
    <property type="entry name" value="Ribosomal_uS7_dom_sf"/>
</dbReference>
<sequence>MTPAANHRPTTPHALLRHLSALLTKAGQRGEPLVSSVNAQLRLRYGVDNPIQIAVDAIKPVIKYYKSKITRRFVPLALYPRNAEAMAMRWVIEQANGKSYIGGRPDIVRALVDEFDSIIQGTSTLYIKRFNTHRNPN</sequence>
<dbReference type="GO" id="GO:0005840">
    <property type="term" value="C:ribosome"/>
    <property type="evidence" value="ECO:0007669"/>
    <property type="project" value="UniProtKB-KW"/>
</dbReference>
<name>A0A2H9TP27_9FUNG</name>
<protein>
    <submittedName>
        <fullName evidence="4">Ribosomal protein S7</fullName>
    </submittedName>
</protein>
<organism evidence="4 5">
    <name type="scientific">Paramicrosporidium saccamoebae</name>
    <dbReference type="NCBI Taxonomy" id="1246581"/>
    <lineage>
        <taxon>Eukaryota</taxon>
        <taxon>Fungi</taxon>
        <taxon>Fungi incertae sedis</taxon>
        <taxon>Cryptomycota</taxon>
        <taxon>Cryptomycota incertae sedis</taxon>
        <taxon>Paramicrosporidium</taxon>
    </lineage>
</organism>